<evidence type="ECO:0000256" key="4">
    <source>
        <dbReference type="ARBA" id="ARBA00022692"/>
    </source>
</evidence>
<feature type="transmembrane region" description="Helical" evidence="7">
    <location>
        <begin position="281"/>
        <end position="300"/>
    </location>
</feature>
<dbReference type="InterPro" id="IPR000620">
    <property type="entry name" value="EamA_dom"/>
</dbReference>
<dbReference type="Gene3D" id="1.10.3730.20">
    <property type="match status" value="1"/>
</dbReference>
<feature type="domain" description="EamA" evidence="8">
    <location>
        <begin position="166"/>
        <end position="301"/>
    </location>
</feature>
<dbReference type="PANTHER" id="PTHR32322">
    <property type="entry name" value="INNER MEMBRANE TRANSPORTER"/>
    <property type="match status" value="1"/>
</dbReference>
<evidence type="ECO:0000256" key="2">
    <source>
        <dbReference type="ARBA" id="ARBA00007362"/>
    </source>
</evidence>
<keyword evidence="10" id="KW-1185">Reference proteome</keyword>
<evidence type="ECO:0000259" key="8">
    <source>
        <dbReference type="Pfam" id="PF00892"/>
    </source>
</evidence>
<dbReference type="InterPro" id="IPR050638">
    <property type="entry name" value="AA-Vitamin_Transporters"/>
</dbReference>
<evidence type="ECO:0000313" key="10">
    <source>
        <dbReference type="Proteomes" id="UP000470082"/>
    </source>
</evidence>
<evidence type="ECO:0000256" key="5">
    <source>
        <dbReference type="ARBA" id="ARBA00022989"/>
    </source>
</evidence>
<dbReference type="PANTHER" id="PTHR32322:SF18">
    <property type="entry name" value="S-ADENOSYLMETHIONINE_S-ADENOSYLHOMOCYSTEINE TRANSPORTER"/>
    <property type="match status" value="1"/>
</dbReference>
<dbReference type="GO" id="GO:0005886">
    <property type="term" value="C:plasma membrane"/>
    <property type="evidence" value="ECO:0007669"/>
    <property type="project" value="UniProtKB-SubCell"/>
</dbReference>
<feature type="transmembrane region" description="Helical" evidence="7">
    <location>
        <begin position="199"/>
        <end position="220"/>
    </location>
</feature>
<accession>A0A7X2N3Y1</accession>
<protein>
    <submittedName>
        <fullName evidence="9">EamA family transporter</fullName>
    </submittedName>
</protein>
<feature type="domain" description="EamA" evidence="8">
    <location>
        <begin position="14"/>
        <end position="155"/>
    </location>
</feature>
<dbReference type="Proteomes" id="UP000470082">
    <property type="component" value="Unassembled WGS sequence"/>
</dbReference>
<keyword evidence="4 7" id="KW-0812">Transmembrane</keyword>
<evidence type="ECO:0000313" key="9">
    <source>
        <dbReference type="EMBL" id="MSS01981.1"/>
    </source>
</evidence>
<evidence type="ECO:0000256" key="7">
    <source>
        <dbReference type="SAM" id="Phobius"/>
    </source>
</evidence>
<feature type="transmembrane region" description="Helical" evidence="7">
    <location>
        <begin position="169"/>
        <end position="187"/>
    </location>
</feature>
<feature type="transmembrane region" description="Helical" evidence="7">
    <location>
        <begin position="45"/>
        <end position="70"/>
    </location>
</feature>
<dbReference type="InterPro" id="IPR037185">
    <property type="entry name" value="EmrE-like"/>
</dbReference>
<reference evidence="9 10" key="1">
    <citation type="submission" date="2019-08" db="EMBL/GenBank/DDBJ databases">
        <title>In-depth cultivation of the pig gut microbiome towards novel bacterial diversity and tailored functional studies.</title>
        <authorList>
            <person name="Wylensek D."/>
            <person name="Hitch T.C.A."/>
            <person name="Clavel T."/>
        </authorList>
    </citation>
    <scope>NUCLEOTIDE SEQUENCE [LARGE SCALE GENOMIC DNA]</scope>
    <source>
        <strain evidence="9 10">LKV-178-WT-2G</strain>
    </source>
</reference>
<comment type="similarity">
    <text evidence="2">Belongs to the EamA transporter family.</text>
</comment>
<comment type="caution">
    <text evidence="9">The sequence shown here is derived from an EMBL/GenBank/DDBJ whole genome shotgun (WGS) entry which is preliminary data.</text>
</comment>
<evidence type="ECO:0000256" key="3">
    <source>
        <dbReference type="ARBA" id="ARBA00022475"/>
    </source>
</evidence>
<keyword evidence="6 7" id="KW-0472">Membrane</keyword>
<sequence>MRDSMNYSKPLNVFILAVIATFLWGCAPSFIKIGYELLNIDATQISNIILFAGLRFTLAGILVIFIQSILKRKPLIPQKTDIKPIIVLALFQTFGQYMFYYLGLSKTTGVNAAIITGTGALITLLFSVYLFKNEKLTKSKLIGCCIGLLGIVCMNISNEVNISWGGDGLVLISQICYSLSACFIHLFSKKHDSVLLSGYQFLTGGMALILVSLCMGASLQFEGIKIYFVLLYLGIISAVAYTLWGLLLAHNPVSKIGIYGCLTPIFGVFISAVLLQEFKQAISIQSLSALFFIVLALYLVNKEKKA</sequence>
<evidence type="ECO:0000256" key="1">
    <source>
        <dbReference type="ARBA" id="ARBA00004651"/>
    </source>
</evidence>
<dbReference type="Pfam" id="PF00892">
    <property type="entry name" value="EamA"/>
    <property type="match status" value="2"/>
</dbReference>
<feature type="transmembrane region" description="Helical" evidence="7">
    <location>
        <begin position="82"/>
        <end position="103"/>
    </location>
</feature>
<gene>
    <name evidence="9" type="ORF">FYJ50_07740</name>
</gene>
<feature type="transmembrane region" description="Helical" evidence="7">
    <location>
        <begin position="256"/>
        <end position="275"/>
    </location>
</feature>
<keyword evidence="5 7" id="KW-1133">Transmembrane helix</keyword>
<organism evidence="9 10">
    <name type="scientific">Floccifex porci</name>
    <dbReference type="NCBI Taxonomy" id="2606629"/>
    <lineage>
        <taxon>Bacteria</taxon>
        <taxon>Bacillati</taxon>
        <taxon>Bacillota</taxon>
        <taxon>Erysipelotrichia</taxon>
        <taxon>Erysipelotrichales</taxon>
        <taxon>Erysipelotrichaceae</taxon>
        <taxon>Floccifex</taxon>
    </lineage>
</organism>
<dbReference type="EMBL" id="VUMM01000016">
    <property type="protein sequence ID" value="MSS01981.1"/>
    <property type="molecule type" value="Genomic_DNA"/>
</dbReference>
<proteinExistence type="inferred from homology"/>
<dbReference type="AlphaFoldDB" id="A0A7X2N3Y1"/>
<keyword evidence="3" id="KW-1003">Cell membrane</keyword>
<feature type="transmembrane region" description="Helical" evidence="7">
    <location>
        <begin position="226"/>
        <end position="249"/>
    </location>
</feature>
<dbReference type="SUPFAM" id="SSF103481">
    <property type="entry name" value="Multidrug resistance efflux transporter EmrE"/>
    <property type="match status" value="2"/>
</dbReference>
<evidence type="ECO:0000256" key="6">
    <source>
        <dbReference type="ARBA" id="ARBA00023136"/>
    </source>
</evidence>
<feature type="transmembrane region" description="Helical" evidence="7">
    <location>
        <begin position="109"/>
        <end position="129"/>
    </location>
</feature>
<name>A0A7X2N3Y1_9FIRM</name>
<comment type="subcellular location">
    <subcellularLocation>
        <location evidence="1">Cell membrane</location>
        <topology evidence="1">Multi-pass membrane protein</topology>
    </subcellularLocation>
</comment>